<gene>
    <name evidence="7" type="ORF">OXX778_LOCUS7576</name>
</gene>
<evidence type="ECO:0000313" key="8">
    <source>
        <dbReference type="Proteomes" id="UP000663879"/>
    </source>
</evidence>
<organism evidence="7 8">
    <name type="scientific">Brachionus calyciflorus</name>
    <dbReference type="NCBI Taxonomy" id="104777"/>
    <lineage>
        <taxon>Eukaryota</taxon>
        <taxon>Metazoa</taxon>
        <taxon>Spiralia</taxon>
        <taxon>Gnathifera</taxon>
        <taxon>Rotifera</taxon>
        <taxon>Eurotatoria</taxon>
        <taxon>Monogononta</taxon>
        <taxon>Pseudotrocha</taxon>
        <taxon>Ploima</taxon>
        <taxon>Brachionidae</taxon>
        <taxon>Brachionus</taxon>
    </lineage>
</organism>
<evidence type="ECO:0000256" key="3">
    <source>
        <dbReference type="ARBA" id="ARBA00023274"/>
    </source>
</evidence>
<dbReference type="Pfam" id="PF00237">
    <property type="entry name" value="Ribosomal_L22"/>
    <property type="match status" value="1"/>
</dbReference>
<dbReference type="InterPro" id="IPR001063">
    <property type="entry name" value="Ribosomal_uL22"/>
</dbReference>
<dbReference type="AlphaFoldDB" id="A0A813U9I5"/>
<dbReference type="GO" id="GO:0006412">
    <property type="term" value="P:translation"/>
    <property type="evidence" value="ECO:0007669"/>
    <property type="project" value="InterPro"/>
</dbReference>
<dbReference type="PANTHER" id="PTHR13501">
    <property type="entry name" value="CHLOROPLAST 50S RIBOSOMAL PROTEIN L22-RELATED"/>
    <property type="match status" value="1"/>
</dbReference>
<dbReference type="InterPro" id="IPR047867">
    <property type="entry name" value="Ribosomal_uL22_bac/org-type"/>
</dbReference>
<dbReference type="InterPro" id="IPR036394">
    <property type="entry name" value="Ribosomal_uL22_sf"/>
</dbReference>
<name>A0A813U9I5_9BILA</name>
<proteinExistence type="inferred from homology"/>
<evidence type="ECO:0000256" key="6">
    <source>
        <dbReference type="RuleBase" id="RU004005"/>
    </source>
</evidence>
<keyword evidence="2 6" id="KW-0689">Ribosomal protein</keyword>
<evidence type="ECO:0000256" key="1">
    <source>
        <dbReference type="ARBA" id="ARBA00009451"/>
    </source>
</evidence>
<reference evidence="7" key="1">
    <citation type="submission" date="2021-02" db="EMBL/GenBank/DDBJ databases">
        <authorList>
            <person name="Nowell W R."/>
        </authorList>
    </citation>
    <scope>NUCLEOTIDE SEQUENCE</scope>
    <source>
        <strain evidence="7">Ploen Becks lab</strain>
    </source>
</reference>
<comment type="caution">
    <text evidence="7">The sequence shown here is derived from an EMBL/GenBank/DDBJ whole genome shotgun (WGS) entry which is preliminary data.</text>
</comment>
<protein>
    <recommendedName>
        <fullName evidence="4">Large ribosomal subunit protein uL22m</fullName>
    </recommendedName>
    <alternativeName>
        <fullName evidence="5">39S ribosomal protein L22, mitochondrial</fullName>
    </alternativeName>
</protein>
<sequence length="236" mass="27723">MLRNLSKSLCYIQQNLVNKLCVATTGAMHTSSIQFVNKKEQEGEEDEFDKQRLASAKIRNLERLGTIKSHYSWPQYNRIIYPPAQNGQPIRNPFVHHMRHFIKYPAKKMWYPAFLIRGMSIDEALKQLSFHRLKGADIIKEVLLEAQDLALKQHNFEFKSNMWISYSTAVDSFSVKGVRKHRAMRLGVVEYKYCTYYVRLEEGSPPAKYELQSETYDARAKEYLEKLRKRSIHLSI</sequence>
<dbReference type="Gene3D" id="3.90.470.10">
    <property type="entry name" value="Ribosomal protein L22/L17"/>
    <property type="match status" value="1"/>
</dbReference>
<evidence type="ECO:0000256" key="2">
    <source>
        <dbReference type="ARBA" id="ARBA00022980"/>
    </source>
</evidence>
<keyword evidence="8" id="KW-1185">Reference proteome</keyword>
<keyword evidence="3 6" id="KW-0687">Ribonucleoprotein</keyword>
<dbReference type="PANTHER" id="PTHR13501:SF8">
    <property type="entry name" value="LARGE RIBOSOMAL SUBUNIT PROTEIN UL22M"/>
    <property type="match status" value="1"/>
</dbReference>
<comment type="similarity">
    <text evidence="1 6">Belongs to the universal ribosomal protein uL22 family.</text>
</comment>
<dbReference type="OrthoDB" id="416470at2759"/>
<evidence type="ECO:0000256" key="5">
    <source>
        <dbReference type="ARBA" id="ARBA00035506"/>
    </source>
</evidence>
<evidence type="ECO:0000256" key="4">
    <source>
        <dbReference type="ARBA" id="ARBA00035286"/>
    </source>
</evidence>
<dbReference type="Proteomes" id="UP000663879">
    <property type="component" value="Unassembled WGS sequence"/>
</dbReference>
<dbReference type="EMBL" id="CAJNOC010000975">
    <property type="protein sequence ID" value="CAF0823141.1"/>
    <property type="molecule type" value="Genomic_DNA"/>
</dbReference>
<dbReference type="GO" id="GO:0003735">
    <property type="term" value="F:structural constituent of ribosome"/>
    <property type="evidence" value="ECO:0007669"/>
    <property type="project" value="InterPro"/>
</dbReference>
<dbReference type="SUPFAM" id="SSF54843">
    <property type="entry name" value="Ribosomal protein L22"/>
    <property type="match status" value="1"/>
</dbReference>
<dbReference type="GO" id="GO:0005762">
    <property type="term" value="C:mitochondrial large ribosomal subunit"/>
    <property type="evidence" value="ECO:0007669"/>
    <property type="project" value="TreeGrafter"/>
</dbReference>
<evidence type="ECO:0000313" key="7">
    <source>
        <dbReference type="EMBL" id="CAF0823141.1"/>
    </source>
</evidence>
<accession>A0A813U9I5</accession>